<reference evidence="3" key="1">
    <citation type="journal article" date="2019" name="bioRxiv">
        <title>The Genome of the Zebra Mussel, Dreissena polymorpha: A Resource for Invasive Species Research.</title>
        <authorList>
            <person name="McCartney M.A."/>
            <person name="Auch B."/>
            <person name="Kono T."/>
            <person name="Mallez S."/>
            <person name="Zhang Y."/>
            <person name="Obille A."/>
            <person name="Becker A."/>
            <person name="Abrahante J.E."/>
            <person name="Garbe J."/>
            <person name="Badalamenti J.P."/>
            <person name="Herman A."/>
            <person name="Mangelson H."/>
            <person name="Liachko I."/>
            <person name="Sullivan S."/>
            <person name="Sone E.D."/>
            <person name="Koren S."/>
            <person name="Silverstein K.A.T."/>
            <person name="Beckman K.B."/>
            <person name="Gohl D.M."/>
        </authorList>
    </citation>
    <scope>NUCLEOTIDE SEQUENCE</scope>
    <source>
        <strain evidence="3">Duluth1</strain>
        <tissue evidence="3">Whole animal</tissue>
    </source>
</reference>
<feature type="region of interest" description="Disordered" evidence="1">
    <location>
        <begin position="78"/>
        <end position="101"/>
    </location>
</feature>
<keyword evidence="2" id="KW-0732">Signal</keyword>
<dbReference type="Proteomes" id="UP000828390">
    <property type="component" value="Unassembled WGS sequence"/>
</dbReference>
<feature type="chain" id="PRO_5038887504" description="Secreted protein" evidence="2">
    <location>
        <begin position="26"/>
        <end position="113"/>
    </location>
</feature>
<organism evidence="3 4">
    <name type="scientific">Dreissena polymorpha</name>
    <name type="common">Zebra mussel</name>
    <name type="synonym">Mytilus polymorpha</name>
    <dbReference type="NCBI Taxonomy" id="45954"/>
    <lineage>
        <taxon>Eukaryota</taxon>
        <taxon>Metazoa</taxon>
        <taxon>Spiralia</taxon>
        <taxon>Lophotrochozoa</taxon>
        <taxon>Mollusca</taxon>
        <taxon>Bivalvia</taxon>
        <taxon>Autobranchia</taxon>
        <taxon>Heteroconchia</taxon>
        <taxon>Euheterodonta</taxon>
        <taxon>Imparidentia</taxon>
        <taxon>Neoheterodontei</taxon>
        <taxon>Myida</taxon>
        <taxon>Dreissenoidea</taxon>
        <taxon>Dreissenidae</taxon>
        <taxon>Dreissena</taxon>
    </lineage>
</organism>
<feature type="signal peptide" evidence="2">
    <location>
        <begin position="1"/>
        <end position="25"/>
    </location>
</feature>
<reference evidence="3" key="2">
    <citation type="submission" date="2020-11" db="EMBL/GenBank/DDBJ databases">
        <authorList>
            <person name="McCartney M.A."/>
            <person name="Auch B."/>
            <person name="Kono T."/>
            <person name="Mallez S."/>
            <person name="Becker A."/>
            <person name="Gohl D.M."/>
            <person name="Silverstein K.A.T."/>
            <person name="Koren S."/>
            <person name="Bechman K.B."/>
            <person name="Herman A."/>
            <person name="Abrahante J.E."/>
            <person name="Garbe J."/>
        </authorList>
    </citation>
    <scope>NUCLEOTIDE SEQUENCE</scope>
    <source>
        <strain evidence="3">Duluth1</strain>
        <tissue evidence="3">Whole animal</tissue>
    </source>
</reference>
<name>A0A9D4RJG9_DREPO</name>
<evidence type="ECO:0000313" key="4">
    <source>
        <dbReference type="Proteomes" id="UP000828390"/>
    </source>
</evidence>
<evidence type="ECO:0000256" key="1">
    <source>
        <dbReference type="SAM" id="MobiDB-lite"/>
    </source>
</evidence>
<dbReference type="AlphaFoldDB" id="A0A9D4RJG9"/>
<dbReference type="EMBL" id="JAIWYP010000002">
    <property type="protein sequence ID" value="KAH3870614.1"/>
    <property type="molecule type" value="Genomic_DNA"/>
</dbReference>
<evidence type="ECO:0000313" key="3">
    <source>
        <dbReference type="EMBL" id="KAH3870614.1"/>
    </source>
</evidence>
<accession>A0A9D4RJG9</accession>
<protein>
    <recommendedName>
        <fullName evidence="5">Secreted protein</fullName>
    </recommendedName>
</protein>
<keyword evidence="4" id="KW-1185">Reference proteome</keyword>
<evidence type="ECO:0000256" key="2">
    <source>
        <dbReference type="SAM" id="SignalP"/>
    </source>
</evidence>
<evidence type="ECO:0008006" key="5">
    <source>
        <dbReference type="Google" id="ProtNLM"/>
    </source>
</evidence>
<comment type="caution">
    <text evidence="3">The sequence shown here is derived from an EMBL/GenBank/DDBJ whole genome shotgun (WGS) entry which is preliminary data.</text>
</comment>
<gene>
    <name evidence="3" type="ORF">DPMN_033802</name>
</gene>
<proteinExistence type="predicted"/>
<sequence length="113" mass="12412">MQNIESTRDDVLISLVCLMILSVLTDRRHTTLPNVTYSASLDTHITPRGLHLNLYGVPSLCSRSLSMIHSQFWLSTATSLPSDRKSSPSRKGSSYPIFGRSTDTCSSRVIGLG</sequence>